<dbReference type="EMBL" id="CP065959">
    <property type="protein sequence ID" value="QQC87745.1"/>
    <property type="molecule type" value="Genomic_DNA"/>
</dbReference>
<feature type="domain" description="M23ase beta-sheet core" evidence="1">
    <location>
        <begin position="111"/>
        <end position="208"/>
    </location>
</feature>
<name>A0A7T4PCS4_9ACTN</name>
<evidence type="ECO:0000259" key="1">
    <source>
        <dbReference type="Pfam" id="PF01551"/>
    </source>
</evidence>
<dbReference type="InterPro" id="IPR050570">
    <property type="entry name" value="Cell_wall_metabolism_enzyme"/>
</dbReference>
<dbReference type="GO" id="GO:0004222">
    <property type="term" value="F:metalloendopeptidase activity"/>
    <property type="evidence" value="ECO:0007669"/>
    <property type="project" value="TreeGrafter"/>
</dbReference>
<dbReference type="PANTHER" id="PTHR21666:SF270">
    <property type="entry name" value="MUREIN HYDROLASE ACTIVATOR ENVC"/>
    <property type="match status" value="1"/>
</dbReference>
<reference evidence="2 3" key="1">
    <citation type="submission" date="2020-12" db="EMBL/GenBank/DDBJ databases">
        <title>Identification and biosynthesis of polyene macrolides produced by Streptomyces alfalfae Men-myco-93-63.</title>
        <authorList>
            <person name="Liu D."/>
            <person name="Li Y."/>
            <person name="Liu L."/>
            <person name="Han X."/>
            <person name="Shen F."/>
        </authorList>
    </citation>
    <scope>NUCLEOTIDE SEQUENCE [LARGE SCALE GENOMIC DNA]</scope>
    <source>
        <strain evidence="2 3">Men-myco-93-63</strain>
    </source>
</reference>
<evidence type="ECO:0000313" key="2">
    <source>
        <dbReference type="EMBL" id="QQC87745.1"/>
    </source>
</evidence>
<protein>
    <submittedName>
        <fullName evidence="2">M23 family metallopeptidase</fullName>
    </submittedName>
</protein>
<dbReference type="RefSeq" id="WP_198501818.1">
    <property type="nucleotide sequence ID" value="NZ_CP065959.1"/>
</dbReference>
<organism evidence="2 3">
    <name type="scientific">Streptomyces alfalfae</name>
    <dbReference type="NCBI Taxonomy" id="1642299"/>
    <lineage>
        <taxon>Bacteria</taxon>
        <taxon>Bacillati</taxon>
        <taxon>Actinomycetota</taxon>
        <taxon>Actinomycetes</taxon>
        <taxon>Kitasatosporales</taxon>
        <taxon>Streptomycetaceae</taxon>
        <taxon>Streptomyces</taxon>
    </lineage>
</organism>
<dbReference type="Pfam" id="PF01551">
    <property type="entry name" value="Peptidase_M23"/>
    <property type="match status" value="1"/>
</dbReference>
<proteinExistence type="predicted"/>
<dbReference type="Gene3D" id="2.70.70.10">
    <property type="entry name" value="Glucose Permease (Domain IIA)"/>
    <property type="match status" value="1"/>
</dbReference>
<dbReference type="CDD" id="cd12797">
    <property type="entry name" value="M23_peptidase"/>
    <property type="match status" value="1"/>
</dbReference>
<dbReference type="InterPro" id="IPR016047">
    <property type="entry name" value="M23ase_b-sheet_dom"/>
</dbReference>
<accession>A0A7T4PCS4</accession>
<sequence>MENHIDGPLRAGPTTRREALGLAAGLLAGGALSLGAAPVSSAEPFPTGGEDDCALDYDPEFEAALAEADARFPVEEDERKSAPRPRRILPLRRRYRVSARYGIRGPWAAGHHTGIDLAVPNGTPVYAVGGGRVVLARWSGAYGMAVTVRMPDGHYAVYAHLSRISVRRGARIRTGARIGSSGATGRATGPHLHLEIRVRRGYGSDVNPVTYLARSGARL</sequence>
<dbReference type="Proteomes" id="UP000596130">
    <property type="component" value="Chromosome"/>
</dbReference>
<dbReference type="AlphaFoldDB" id="A0A7T4PCS4"/>
<dbReference type="InterPro" id="IPR006311">
    <property type="entry name" value="TAT_signal"/>
</dbReference>
<evidence type="ECO:0000313" key="3">
    <source>
        <dbReference type="Proteomes" id="UP000596130"/>
    </source>
</evidence>
<dbReference type="PROSITE" id="PS51318">
    <property type="entry name" value="TAT"/>
    <property type="match status" value="1"/>
</dbReference>
<dbReference type="InterPro" id="IPR011055">
    <property type="entry name" value="Dup_hybrid_motif"/>
</dbReference>
<dbReference type="PANTHER" id="PTHR21666">
    <property type="entry name" value="PEPTIDASE-RELATED"/>
    <property type="match status" value="1"/>
</dbReference>
<dbReference type="SUPFAM" id="SSF51261">
    <property type="entry name" value="Duplicated hybrid motif"/>
    <property type="match status" value="1"/>
</dbReference>
<gene>
    <name evidence="2" type="ORF">I8755_04495</name>
</gene>